<dbReference type="EMBL" id="WIGO01000144">
    <property type="protein sequence ID" value="KAF6827055.1"/>
    <property type="molecule type" value="Genomic_DNA"/>
</dbReference>
<organism evidence="3 4">
    <name type="scientific">Colletotrichum plurivorum</name>
    <dbReference type="NCBI Taxonomy" id="2175906"/>
    <lineage>
        <taxon>Eukaryota</taxon>
        <taxon>Fungi</taxon>
        <taxon>Dikarya</taxon>
        <taxon>Ascomycota</taxon>
        <taxon>Pezizomycotina</taxon>
        <taxon>Sordariomycetes</taxon>
        <taxon>Hypocreomycetidae</taxon>
        <taxon>Glomerellales</taxon>
        <taxon>Glomerellaceae</taxon>
        <taxon>Colletotrichum</taxon>
        <taxon>Colletotrichum orchidearum species complex</taxon>
    </lineage>
</organism>
<sequence>MWGSMCFLFQLLPTYLPNFPTFLASLLFPAEDVIFPKKFKRVDEKNWIDIANGFFSHGPNLEKYMAMEAITLKEFDQICHYNENDVSTTIVHDLVLAVTELLNGMEDDTTRVLTPRIRRSTTPRAQRSTILRAQRSTTPRTKPDVSIIVRKDGGEMKDTILTRHNINEFRFAYVMELKARGRMYGEEIEEAFDKTNRVVNTTSQQAKRKPSPSEEDTASPTGSASRSGPPRKKTKKATSSVARGSRIRQVAVATALFADADADSVEQVRREIEDPSETEESVFEFPVNVEHCKDVYQQTTSYNLQTRQPGSAAANYEHLVLNHFPRMLMKGTAREQWIEGCGDLVLVTTVKNKKAYLKALAGHLINNLRIIYKDLVAENKGKGKGKGKGKARA</sequence>
<name>A0A8H6K9K6_9PEZI</name>
<protein>
    <submittedName>
        <fullName evidence="3">Uncharacterized protein</fullName>
    </submittedName>
</protein>
<evidence type="ECO:0000256" key="1">
    <source>
        <dbReference type="SAM" id="MobiDB-lite"/>
    </source>
</evidence>
<dbReference type="Proteomes" id="UP000654918">
    <property type="component" value="Unassembled WGS sequence"/>
</dbReference>
<evidence type="ECO:0000313" key="3">
    <source>
        <dbReference type="EMBL" id="KAF6827055.1"/>
    </source>
</evidence>
<evidence type="ECO:0000256" key="2">
    <source>
        <dbReference type="SAM" id="SignalP"/>
    </source>
</evidence>
<dbReference type="AlphaFoldDB" id="A0A8H6K9K6"/>
<proteinExistence type="predicted"/>
<feature type="chain" id="PRO_5034262280" evidence="2">
    <location>
        <begin position="18"/>
        <end position="393"/>
    </location>
</feature>
<evidence type="ECO:0000313" key="4">
    <source>
        <dbReference type="Proteomes" id="UP000654918"/>
    </source>
</evidence>
<comment type="caution">
    <text evidence="3">The sequence shown here is derived from an EMBL/GenBank/DDBJ whole genome shotgun (WGS) entry which is preliminary data.</text>
</comment>
<reference evidence="3" key="1">
    <citation type="journal article" date="2020" name="Phytopathology">
        <title>Genome Sequence Resources of Colletotrichum truncatum, C. plurivorum, C. musicola, and C. sojae: Four Species Pathogenic to Soybean (Glycine max).</title>
        <authorList>
            <person name="Rogerio F."/>
            <person name="Boufleur T.R."/>
            <person name="Ciampi-Guillardi M."/>
            <person name="Sukno S.A."/>
            <person name="Thon M.R."/>
            <person name="Massola Junior N.S."/>
            <person name="Baroncelli R."/>
        </authorList>
    </citation>
    <scope>NUCLEOTIDE SEQUENCE</scope>
    <source>
        <strain evidence="3">LFN00145</strain>
    </source>
</reference>
<feature type="signal peptide" evidence="2">
    <location>
        <begin position="1"/>
        <end position="17"/>
    </location>
</feature>
<feature type="region of interest" description="Disordered" evidence="1">
    <location>
        <begin position="195"/>
        <end position="244"/>
    </location>
</feature>
<gene>
    <name evidence="3" type="ORF">CPLU01_09319</name>
</gene>
<keyword evidence="4" id="KW-1185">Reference proteome</keyword>
<accession>A0A8H6K9K6</accession>
<keyword evidence="2" id="KW-0732">Signal</keyword>